<dbReference type="InterPro" id="IPR036291">
    <property type="entry name" value="NAD(P)-bd_dom_sf"/>
</dbReference>
<comment type="caution">
    <text evidence="2">The sequence shown here is derived from an EMBL/GenBank/DDBJ whole genome shotgun (WGS) entry which is preliminary data.</text>
</comment>
<evidence type="ECO:0000313" key="2">
    <source>
        <dbReference type="EMBL" id="GLW59449.1"/>
    </source>
</evidence>
<dbReference type="PANTHER" id="PTHR20836:SF0">
    <property type="entry name" value="4-HYDROXY-TETRAHYDRODIPICOLINATE REDUCTASE 1, CHLOROPLASTIC-RELATED"/>
    <property type="match status" value="1"/>
</dbReference>
<dbReference type="GO" id="GO:0019877">
    <property type="term" value="P:diaminopimelate biosynthetic process"/>
    <property type="evidence" value="ECO:0007669"/>
    <property type="project" value="TreeGrafter"/>
</dbReference>
<dbReference type="OrthoDB" id="4331787at2"/>
<dbReference type="Gene3D" id="3.30.360.10">
    <property type="entry name" value="Dihydrodipicolinate Reductase, domain 2"/>
    <property type="match status" value="1"/>
</dbReference>
<gene>
    <name evidence="2" type="ORF">Kpho01_74590</name>
</gene>
<dbReference type="PANTHER" id="PTHR20836">
    <property type="entry name" value="DIHYDRODIPICOLINATE REDUCTASE"/>
    <property type="match status" value="1"/>
</dbReference>
<dbReference type="InterPro" id="IPR023940">
    <property type="entry name" value="DHDPR_bac"/>
</dbReference>
<dbReference type="SUPFAM" id="SSF55347">
    <property type="entry name" value="Glyceraldehyde-3-phosphate dehydrogenase-like, C-terminal domain"/>
    <property type="match status" value="1"/>
</dbReference>
<dbReference type="GO" id="GO:0009089">
    <property type="term" value="P:lysine biosynthetic process via diaminopimelate"/>
    <property type="evidence" value="ECO:0007669"/>
    <property type="project" value="InterPro"/>
</dbReference>
<sequence>MPDDPLRVALVGARGRLGTAVADACRRAGHLVLPARPDGELPTADRPDLVVDAAPAAATERTAAQCRAAQLPLLSCASGLSGDHRAALRDLAAERPVLRAANLSLGHWLQRQAIAALAQAFPAGAERPEAVVHERHTTAKKDSPSASALGLAELWTDLTGEPPAGTASLRGGLPVSEHTLTLTFDHQTLTVTHDVRSLAAAGAGAVLGVQWLARAQAGLWTMDEVYEDLARRSRHVDQNR</sequence>
<dbReference type="Proteomes" id="UP001165143">
    <property type="component" value="Unassembled WGS sequence"/>
</dbReference>
<dbReference type="PIRSF" id="PIRSF000161">
    <property type="entry name" value="DHPR"/>
    <property type="match status" value="1"/>
</dbReference>
<dbReference type="AlphaFoldDB" id="A0A9W6PR41"/>
<reference evidence="2" key="1">
    <citation type="submission" date="2023-02" db="EMBL/GenBank/DDBJ databases">
        <title>Kitasatospora phosalacinea NBRC 14362.</title>
        <authorList>
            <person name="Ichikawa N."/>
            <person name="Sato H."/>
            <person name="Tonouchi N."/>
        </authorList>
    </citation>
    <scope>NUCLEOTIDE SEQUENCE</scope>
    <source>
        <strain evidence="2">NBRC 14362</strain>
    </source>
</reference>
<dbReference type="GO" id="GO:0008839">
    <property type="term" value="F:4-hydroxy-tetrahydrodipicolinate reductase"/>
    <property type="evidence" value="ECO:0007669"/>
    <property type="project" value="InterPro"/>
</dbReference>
<organism evidence="2 3">
    <name type="scientific">Kitasatospora phosalacinea</name>
    <dbReference type="NCBI Taxonomy" id="2065"/>
    <lineage>
        <taxon>Bacteria</taxon>
        <taxon>Bacillati</taxon>
        <taxon>Actinomycetota</taxon>
        <taxon>Actinomycetes</taxon>
        <taxon>Kitasatosporales</taxon>
        <taxon>Streptomycetaceae</taxon>
        <taxon>Kitasatospora</taxon>
    </lineage>
</organism>
<evidence type="ECO:0000313" key="3">
    <source>
        <dbReference type="Proteomes" id="UP001165143"/>
    </source>
</evidence>
<dbReference type="Pfam" id="PF05173">
    <property type="entry name" value="DapB_C"/>
    <property type="match status" value="1"/>
</dbReference>
<name>A0A9W6PR41_9ACTN</name>
<feature type="domain" description="Dihydrodipicolinate reductase C-terminal" evidence="1">
    <location>
        <begin position="112"/>
        <end position="225"/>
    </location>
</feature>
<proteinExistence type="predicted"/>
<dbReference type="SUPFAM" id="SSF51735">
    <property type="entry name" value="NAD(P)-binding Rossmann-fold domains"/>
    <property type="match status" value="1"/>
</dbReference>
<dbReference type="RefSeq" id="WP_051778660.1">
    <property type="nucleotide sequence ID" value="NZ_BSRX01000083.1"/>
</dbReference>
<dbReference type="Gene3D" id="3.40.50.720">
    <property type="entry name" value="NAD(P)-binding Rossmann-like Domain"/>
    <property type="match status" value="1"/>
</dbReference>
<evidence type="ECO:0000259" key="1">
    <source>
        <dbReference type="Pfam" id="PF05173"/>
    </source>
</evidence>
<protein>
    <recommendedName>
        <fullName evidence="1">Dihydrodipicolinate reductase C-terminal domain-containing protein</fullName>
    </recommendedName>
</protein>
<dbReference type="EMBL" id="BSRX01000083">
    <property type="protein sequence ID" value="GLW59449.1"/>
    <property type="molecule type" value="Genomic_DNA"/>
</dbReference>
<accession>A0A9W6PR41</accession>
<dbReference type="InterPro" id="IPR022663">
    <property type="entry name" value="DapB_C"/>
</dbReference>